<dbReference type="InterPro" id="IPR006549">
    <property type="entry name" value="HAD-SF_hydro_IIIA"/>
</dbReference>
<dbReference type="Pfam" id="PF08645">
    <property type="entry name" value="PNK3P"/>
    <property type="match status" value="1"/>
</dbReference>
<dbReference type="SUPFAM" id="SSF52540">
    <property type="entry name" value="P-loop containing nucleoside triphosphate hydrolases"/>
    <property type="match status" value="1"/>
</dbReference>
<sequence length="422" mass="47214">MTSPKAGKRKHSTFGGPVSPPPLRRKVQSTTTQTAVASFFTPTSQKPPEKIIWQERAPSDDTPSTLLVGKYIAADDSASTTKAGDSKRNKIAAFDFDSTLIQTSSGKRFASDSADWKWWHPSVPGRLRKLYLEEGYRVVVVSNQAGLTLKPDSKAPKSLQTKVDSFKAKVSAVFNQLDLPISIYAATAKDIYRKPRPGMWTEILDDYDLQPSEVDFEHSIFVGDAGGRHAEAGRPKDFSCSDRNFAENIGIKFYSPEEYFLDEAPKPFTRTFEPSEYLPDSTAKAIASFTRKNDQDLVIFCGSPGSGKSTFYWKMLQPLGYVRINQDILKTREKCLKVAEEYLREGKSVAVDNTNADSDVRTPVPVCEHNDAVRAFNKSMNPEKRSILSSVAFRSFTSRYQPPKLSEGFEDIIEIAFKVRRL</sequence>
<accession>A0A370TQI2</accession>
<protein>
    <submittedName>
        <fullName evidence="2">HAD-like protein</fullName>
    </submittedName>
</protein>
<dbReference type="GO" id="GO:0006281">
    <property type="term" value="P:DNA repair"/>
    <property type="evidence" value="ECO:0007669"/>
    <property type="project" value="TreeGrafter"/>
</dbReference>
<dbReference type="GO" id="GO:0003690">
    <property type="term" value="F:double-stranded DNA binding"/>
    <property type="evidence" value="ECO:0007669"/>
    <property type="project" value="TreeGrafter"/>
</dbReference>
<keyword evidence="3" id="KW-1185">Reference proteome</keyword>
<proteinExistence type="predicted"/>
<dbReference type="InterPro" id="IPR013954">
    <property type="entry name" value="PNK3P"/>
</dbReference>
<dbReference type="EMBL" id="NPIC01000003">
    <property type="protein sequence ID" value="RDL37783.1"/>
    <property type="molecule type" value="Genomic_DNA"/>
</dbReference>
<dbReference type="STRING" id="2656787.A0A370TQI2"/>
<dbReference type="NCBIfam" id="TIGR01662">
    <property type="entry name" value="HAD-SF-IIIA"/>
    <property type="match status" value="1"/>
</dbReference>
<dbReference type="AlphaFoldDB" id="A0A370TQI2"/>
<organism evidence="2 3">
    <name type="scientific">Venustampulla echinocandica</name>
    <dbReference type="NCBI Taxonomy" id="2656787"/>
    <lineage>
        <taxon>Eukaryota</taxon>
        <taxon>Fungi</taxon>
        <taxon>Dikarya</taxon>
        <taxon>Ascomycota</taxon>
        <taxon>Pezizomycotina</taxon>
        <taxon>Leotiomycetes</taxon>
        <taxon>Helotiales</taxon>
        <taxon>Pleuroascaceae</taxon>
        <taxon>Venustampulla</taxon>
    </lineage>
</organism>
<dbReference type="RefSeq" id="XP_031870439.1">
    <property type="nucleotide sequence ID" value="XM_032013839.1"/>
</dbReference>
<gene>
    <name evidence="2" type="ORF">BP5553_05216</name>
</gene>
<dbReference type="Proteomes" id="UP000254866">
    <property type="component" value="Unassembled WGS sequence"/>
</dbReference>
<dbReference type="OrthoDB" id="19045at2759"/>
<evidence type="ECO:0000256" key="1">
    <source>
        <dbReference type="SAM" id="MobiDB-lite"/>
    </source>
</evidence>
<feature type="compositionally biased region" description="Basic residues" evidence="1">
    <location>
        <begin position="1"/>
        <end position="12"/>
    </location>
</feature>
<dbReference type="Pfam" id="PF13671">
    <property type="entry name" value="AAA_33"/>
    <property type="match status" value="1"/>
</dbReference>
<name>A0A370TQI2_9HELO</name>
<feature type="region of interest" description="Disordered" evidence="1">
    <location>
        <begin position="1"/>
        <end position="32"/>
    </location>
</feature>
<dbReference type="GO" id="GO:0046404">
    <property type="term" value="F:ATP-dependent polydeoxyribonucleotide 5'-hydroxyl-kinase activity"/>
    <property type="evidence" value="ECO:0007669"/>
    <property type="project" value="TreeGrafter"/>
</dbReference>
<comment type="caution">
    <text evidence="2">The sequence shown here is derived from an EMBL/GenBank/DDBJ whole genome shotgun (WGS) entry which is preliminary data.</text>
</comment>
<dbReference type="InterPro" id="IPR027417">
    <property type="entry name" value="P-loop_NTPase"/>
</dbReference>
<dbReference type="InterPro" id="IPR036412">
    <property type="entry name" value="HAD-like_sf"/>
</dbReference>
<dbReference type="PANTHER" id="PTHR12083:SF9">
    <property type="entry name" value="BIFUNCTIONAL POLYNUCLEOTIDE PHOSPHATASE_KINASE"/>
    <property type="match status" value="1"/>
</dbReference>
<dbReference type="Gene3D" id="3.40.50.1000">
    <property type="entry name" value="HAD superfamily/HAD-like"/>
    <property type="match status" value="1"/>
</dbReference>
<dbReference type="InterPro" id="IPR006551">
    <property type="entry name" value="Polynucleotide_phosphatase"/>
</dbReference>
<dbReference type="PANTHER" id="PTHR12083">
    <property type="entry name" value="BIFUNCTIONAL POLYNUCLEOTIDE PHOSPHATASE/KINASE"/>
    <property type="match status" value="1"/>
</dbReference>
<dbReference type="InterPro" id="IPR023214">
    <property type="entry name" value="HAD_sf"/>
</dbReference>
<evidence type="ECO:0000313" key="3">
    <source>
        <dbReference type="Proteomes" id="UP000254866"/>
    </source>
</evidence>
<dbReference type="NCBIfam" id="TIGR01664">
    <property type="entry name" value="DNA-3'-Pase"/>
    <property type="match status" value="1"/>
</dbReference>
<reference evidence="2 3" key="1">
    <citation type="journal article" date="2018" name="IMA Fungus">
        <title>IMA Genome-F 9: Draft genome sequence of Annulohypoxylon stygium, Aspergillus mulundensis, Berkeleyomyces basicola (syn. Thielaviopsis basicola), Ceratocystis smalleyi, two Cercospora beticola strains, Coleophoma cylindrospora, Fusarium fracticaudum, Phialophora cf. hyalina, and Morchella septimelata.</title>
        <authorList>
            <person name="Wingfield B.D."/>
            <person name="Bills G.F."/>
            <person name="Dong Y."/>
            <person name="Huang W."/>
            <person name="Nel W.J."/>
            <person name="Swalarsk-Parry B.S."/>
            <person name="Vaghefi N."/>
            <person name="Wilken P.M."/>
            <person name="An Z."/>
            <person name="de Beer Z.W."/>
            <person name="De Vos L."/>
            <person name="Chen L."/>
            <person name="Duong T.A."/>
            <person name="Gao Y."/>
            <person name="Hammerbacher A."/>
            <person name="Kikkert J.R."/>
            <person name="Li Y."/>
            <person name="Li H."/>
            <person name="Li K."/>
            <person name="Li Q."/>
            <person name="Liu X."/>
            <person name="Ma X."/>
            <person name="Naidoo K."/>
            <person name="Pethybridge S.J."/>
            <person name="Sun J."/>
            <person name="Steenkamp E.T."/>
            <person name="van der Nest M.A."/>
            <person name="van Wyk S."/>
            <person name="Wingfield M.J."/>
            <person name="Xiong C."/>
            <person name="Yue Q."/>
            <person name="Zhang X."/>
        </authorList>
    </citation>
    <scope>NUCLEOTIDE SEQUENCE [LARGE SCALE GENOMIC DNA]</scope>
    <source>
        <strain evidence="2 3">BP 5553</strain>
    </source>
</reference>
<dbReference type="SUPFAM" id="SSF56784">
    <property type="entry name" value="HAD-like"/>
    <property type="match status" value="1"/>
</dbReference>
<dbReference type="GeneID" id="43598065"/>
<dbReference type="GO" id="GO:0046403">
    <property type="term" value="F:polynucleotide 3'-phosphatase activity"/>
    <property type="evidence" value="ECO:0007669"/>
    <property type="project" value="TreeGrafter"/>
</dbReference>
<evidence type="ECO:0000313" key="2">
    <source>
        <dbReference type="EMBL" id="RDL37783.1"/>
    </source>
</evidence>
<dbReference type="FunFam" id="3.40.50.1000:FF:000078">
    <property type="entry name" value="Bifunctional polynucleotide phosphatase/kinase"/>
    <property type="match status" value="1"/>
</dbReference>
<dbReference type="Gene3D" id="3.40.50.300">
    <property type="entry name" value="P-loop containing nucleotide triphosphate hydrolases"/>
    <property type="match status" value="2"/>
</dbReference>